<accession>A0A1C2G2K2</accession>
<dbReference type="InterPro" id="IPR029045">
    <property type="entry name" value="ClpP/crotonase-like_dom_sf"/>
</dbReference>
<dbReference type="STRING" id="163359.A9R16_10160"/>
<sequence>MSDNNDAKHDGGRDGRSDRDDRSGLSEDWARATLEKLAFAALHEQRRSRRWTLAFRFLVITLIVALFLSYEGAQMRATGLAGRFTALVRMDGTIQEGGPASARPIDAALRHAFAAHPAGVILDVDSPGGSPVQASDINAEIWRLRGRYPHTPVYAVVQDLCASGCYYVAVATDRIYANPASLVGSVGVLMDGFGYTRLMHKIGVTRRLLVAGANKDFLDPFSPLTKAHKAFAEKMLAQIHAQFIQAVKKGRGARLRPHPGLFSGLIWTGYRARQLGLIDGFGTVGQVARHLFNAPRIVDFSPKEGLVTRFAQHLGATMSQTFVAQWLSPLPHVQ</sequence>
<dbReference type="GO" id="GO:0008236">
    <property type="term" value="F:serine-type peptidase activity"/>
    <property type="evidence" value="ECO:0007669"/>
    <property type="project" value="UniProtKB-KW"/>
</dbReference>
<evidence type="ECO:0000256" key="3">
    <source>
        <dbReference type="ARBA" id="ARBA00022801"/>
    </source>
</evidence>
<dbReference type="SUPFAM" id="SSF52096">
    <property type="entry name" value="ClpP/crotonase"/>
    <property type="match status" value="1"/>
</dbReference>
<dbReference type="PANTHER" id="PTHR42987:SF8">
    <property type="entry name" value="PROTEINASE"/>
    <property type="match status" value="1"/>
</dbReference>
<keyword evidence="6" id="KW-1185">Reference proteome</keyword>
<dbReference type="InterPro" id="IPR002142">
    <property type="entry name" value="Peptidase_S49"/>
</dbReference>
<dbReference type="EMBL" id="PSYR01000002">
    <property type="protein sequence ID" value="RCN56241.1"/>
    <property type="molecule type" value="Genomic_DNA"/>
</dbReference>
<comment type="caution">
    <text evidence="5">The sequence shown here is derived from an EMBL/GenBank/DDBJ whole genome shotgun (WGS) entry which is preliminary data.</text>
</comment>
<dbReference type="OrthoDB" id="9764363at2"/>
<gene>
    <name evidence="5" type="ORF">C4900_10355</name>
</gene>
<evidence type="ECO:0000313" key="6">
    <source>
        <dbReference type="Proteomes" id="UP000253250"/>
    </source>
</evidence>
<dbReference type="RefSeq" id="WP_065969640.1">
    <property type="nucleotide sequence ID" value="NZ_CP080624.1"/>
</dbReference>
<dbReference type="Gene3D" id="6.20.330.10">
    <property type="match status" value="1"/>
</dbReference>
<dbReference type="AlphaFoldDB" id="A0A1C2G2K2"/>
<evidence type="ECO:0000313" key="5">
    <source>
        <dbReference type="EMBL" id="RCN56241.1"/>
    </source>
</evidence>
<dbReference type="Proteomes" id="UP000253250">
    <property type="component" value="Unassembled WGS sequence"/>
</dbReference>
<comment type="similarity">
    <text evidence="1">Belongs to the peptidase S49 family.</text>
</comment>
<evidence type="ECO:0000256" key="2">
    <source>
        <dbReference type="ARBA" id="ARBA00022670"/>
    </source>
</evidence>
<name>A0A1C2G2K2_9GAMM</name>
<reference evidence="5 6" key="1">
    <citation type="submission" date="2018-02" db="EMBL/GenBank/DDBJ databases">
        <title>Insights into the biology of acidophilic members of the Acidiferrobacteraceae family derived from comparative genomic analyses.</title>
        <authorList>
            <person name="Issotta F."/>
            <person name="Thyssen C."/>
            <person name="Mena C."/>
            <person name="Moya A."/>
            <person name="Bellenberg S."/>
            <person name="Sproer C."/>
            <person name="Covarrubias P.C."/>
            <person name="Sand W."/>
            <person name="Quatrini R."/>
            <person name="Vera M."/>
        </authorList>
    </citation>
    <scope>NUCLEOTIDE SEQUENCE [LARGE SCALE GENOMIC DNA]</scope>
    <source>
        <strain evidence="6">m-1</strain>
    </source>
</reference>
<keyword evidence="3" id="KW-0378">Hydrolase</keyword>
<dbReference type="Gene3D" id="3.90.226.10">
    <property type="entry name" value="2-enoyl-CoA Hydratase, Chain A, domain 1"/>
    <property type="match status" value="1"/>
</dbReference>
<organism evidence="5 6">
    <name type="scientific">Acidiferrobacter thiooxydans</name>
    <dbReference type="NCBI Taxonomy" id="163359"/>
    <lineage>
        <taxon>Bacteria</taxon>
        <taxon>Pseudomonadati</taxon>
        <taxon>Pseudomonadota</taxon>
        <taxon>Gammaproteobacteria</taxon>
        <taxon>Acidiferrobacterales</taxon>
        <taxon>Acidiferrobacteraceae</taxon>
        <taxon>Acidiferrobacter</taxon>
    </lineage>
</organism>
<dbReference type="InterPro" id="IPR047272">
    <property type="entry name" value="S49_SppA_C"/>
</dbReference>
<dbReference type="PANTHER" id="PTHR42987">
    <property type="entry name" value="PEPTIDASE S49"/>
    <property type="match status" value="1"/>
</dbReference>
<keyword evidence="4" id="KW-0720">Serine protease</keyword>
<dbReference type="CDD" id="cd07023">
    <property type="entry name" value="S49_Sppa_N_C"/>
    <property type="match status" value="1"/>
</dbReference>
<evidence type="ECO:0000256" key="4">
    <source>
        <dbReference type="ARBA" id="ARBA00022825"/>
    </source>
</evidence>
<protein>
    <submittedName>
        <fullName evidence="5">S49 family peptidase</fullName>
    </submittedName>
</protein>
<dbReference type="Pfam" id="PF01343">
    <property type="entry name" value="Peptidase_S49"/>
    <property type="match status" value="1"/>
</dbReference>
<keyword evidence="2" id="KW-0645">Protease</keyword>
<dbReference type="GO" id="GO:0006508">
    <property type="term" value="P:proteolysis"/>
    <property type="evidence" value="ECO:0007669"/>
    <property type="project" value="UniProtKB-KW"/>
</dbReference>
<evidence type="ECO:0000256" key="1">
    <source>
        <dbReference type="ARBA" id="ARBA00008683"/>
    </source>
</evidence>
<proteinExistence type="inferred from homology"/>